<evidence type="ECO:0000256" key="5">
    <source>
        <dbReference type="ARBA" id="ARBA00023211"/>
    </source>
</evidence>
<dbReference type="InterPro" id="IPR002034">
    <property type="entry name" value="AIPM/Hcit_synth_CS"/>
</dbReference>
<dbReference type="PROSITE" id="PS00816">
    <property type="entry name" value="AIPM_HOMOCIT_SYNTH_2"/>
    <property type="match status" value="1"/>
</dbReference>
<evidence type="ECO:0000313" key="9">
    <source>
        <dbReference type="Proteomes" id="UP000030023"/>
    </source>
</evidence>
<evidence type="ECO:0000256" key="2">
    <source>
        <dbReference type="ARBA" id="ARBA00012973"/>
    </source>
</evidence>
<dbReference type="Gene3D" id="3.20.20.70">
    <property type="entry name" value="Aldolase class I"/>
    <property type="match status" value="1"/>
</dbReference>
<comment type="caution">
    <text evidence="8">The sequence shown here is derived from an EMBL/GenBank/DDBJ whole genome shotgun (WGS) entry which is preliminary data.</text>
</comment>
<dbReference type="EMBL" id="AXCV01000157">
    <property type="protein sequence ID" value="KGO31913.1"/>
    <property type="molecule type" value="Genomic_DNA"/>
</dbReference>
<evidence type="ECO:0000256" key="1">
    <source>
        <dbReference type="ARBA" id="ARBA00004689"/>
    </source>
</evidence>
<dbReference type="SUPFAM" id="SSF51569">
    <property type="entry name" value="Aldolase"/>
    <property type="match status" value="1"/>
</dbReference>
<organism evidence="8 9">
    <name type="scientific">Oenococcus alcoholitolerans</name>
    <dbReference type="NCBI Taxonomy" id="931074"/>
    <lineage>
        <taxon>Bacteria</taxon>
        <taxon>Bacillati</taxon>
        <taxon>Bacillota</taxon>
        <taxon>Bacilli</taxon>
        <taxon>Lactobacillales</taxon>
        <taxon>Lactobacillaceae</taxon>
        <taxon>Oenococcus</taxon>
    </lineage>
</organism>
<keyword evidence="3" id="KW-0028">Amino-acid biosynthesis</keyword>
<evidence type="ECO:0000256" key="3">
    <source>
        <dbReference type="ARBA" id="ARBA00022605"/>
    </source>
</evidence>
<dbReference type="PANTHER" id="PTHR10277">
    <property type="entry name" value="HOMOCITRATE SYNTHASE-RELATED"/>
    <property type="match status" value="1"/>
</dbReference>
<evidence type="ECO:0000256" key="4">
    <source>
        <dbReference type="ARBA" id="ARBA00022679"/>
    </source>
</evidence>
<keyword evidence="6" id="KW-0100">Branched-chain amino acid biosynthesis</keyword>
<feature type="domain" description="Pyruvate carboxyltransferase" evidence="7">
    <location>
        <begin position="1"/>
        <end position="117"/>
    </location>
</feature>
<dbReference type="InterPro" id="IPR000891">
    <property type="entry name" value="PYR_CT"/>
</dbReference>
<protein>
    <recommendedName>
        <fullName evidence="2">2-isopropylmalate synthase</fullName>
        <ecNumber evidence="2">2.3.3.13</ecNumber>
    </recommendedName>
</protein>
<dbReference type="Proteomes" id="UP000030023">
    <property type="component" value="Unassembled WGS sequence"/>
</dbReference>
<accession>A0ABR4XR07</accession>
<comment type="pathway">
    <text evidence="1">Amino-acid biosynthesis; L-leucine biosynthesis; L-leucine from 3-methyl-2-oxobutanoate: step 1/4.</text>
</comment>
<evidence type="ECO:0000313" key="8">
    <source>
        <dbReference type="EMBL" id="KGO31913.1"/>
    </source>
</evidence>
<keyword evidence="9" id="KW-1185">Reference proteome</keyword>
<keyword evidence="4" id="KW-0808">Transferase</keyword>
<reference evidence="8 9" key="1">
    <citation type="journal article" date="2014" name="Antonie Van Leeuwenhoek">
        <title>Oenococcus alcoholitolerans sp. nov., a lactic acid bacteria isolated from cachaca and ethanol fermentation processes.</title>
        <authorList>
            <person name="Badotti F."/>
            <person name="Moreira A.P."/>
            <person name="Tonon L.A."/>
            <person name="de Lucena B.T."/>
            <person name="Gomes Fde C."/>
            <person name="Kruger R."/>
            <person name="Thompson C.C."/>
            <person name="de Morais M.A.Jr."/>
            <person name="Rosa C.A."/>
            <person name="Thompson F.L."/>
        </authorList>
    </citation>
    <scope>NUCLEOTIDE SEQUENCE [LARGE SCALE GENOMIC DNA]</scope>
    <source>
        <strain evidence="8 9">UFRJ-M7.2.18</strain>
    </source>
</reference>
<evidence type="ECO:0000256" key="6">
    <source>
        <dbReference type="ARBA" id="ARBA00023304"/>
    </source>
</evidence>
<dbReference type="EC" id="2.3.3.13" evidence="2"/>
<dbReference type="PANTHER" id="PTHR10277:SF9">
    <property type="entry name" value="2-ISOPROPYLMALATE SYNTHASE 1, CHLOROPLASTIC-RELATED"/>
    <property type="match status" value="1"/>
</dbReference>
<dbReference type="InterPro" id="IPR050073">
    <property type="entry name" value="2-IPM_HCS-like"/>
</dbReference>
<keyword evidence="5" id="KW-0464">Manganese</keyword>
<dbReference type="Pfam" id="PF00682">
    <property type="entry name" value="HMGL-like"/>
    <property type="match status" value="1"/>
</dbReference>
<dbReference type="InterPro" id="IPR013785">
    <property type="entry name" value="Aldolase_TIM"/>
</dbReference>
<name>A0ABR4XR07_9LACO</name>
<gene>
    <name evidence="8" type="ORF">Q757_04190</name>
</gene>
<dbReference type="PROSITE" id="PS50991">
    <property type="entry name" value="PYR_CT"/>
    <property type="match status" value="1"/>
</dbReference>
<sequence length="154" mass="16536">MIKAVQTAIDFGADRINIPDTVGYSTPEEFGMIFKLLKDRVKGSDQIIWSAHTHNDLGMANANALSAIEHGADEVQGTINGIGERAGNSDLIETAAALKVRQDYFQAHSSINLKMSKKISNIVANAAQMPVPKNKAVTGTNAFSHESGIHQDGF</sequence>
<proteinExistence type="predicted"/>
<evidence type="ECO:0000259" key="7">
    <source>
        <dbReference type="PROSITE" id="PS50991"/>
    </source>
</evidence>